<reference evidence="2 3" key="1">
    <citation type="submission" date="2016-09" db="EMBL/GenBank/DDBJ databases">
        <title>The draft genome of Dichanthelium oligosanthes: A C3 panicoid grass species.</title>
        <authorList>
            <person name="Studer A.J."/>
            <person name="Schnable J.C."/>
            <person name="Brutnell T.P."/>
        </authorList>
    </citation>
    <scope>NUCLEOTIDE SEQUENCE [LARGE SCALE GENOMIC DNA]</scope>
    <source>
        <strain evidence="3">cv. Kellogg 1175</strain>
        <tissue evidence="2">Leaf</tissue>
    </source>
</reference>
<keyword evidence="3" id="KW-1185">Reference proteome</keyword>
<protein>
    <recommendedName>
        <fullName evidence="4">DUF4220 domain-containing protein</fullName>
    </recommendedName>
</protein>
<comment type="caution">
    <text evidence="2">The sequence shown here is derived from an EMBL/GenBank/DDBJ whole genome shotgun (WGS) entry which is preliminary data.</text>
</comment>
<sequence length="246" mass="27400">MVDSVRSNWTKISIIGHYVRCRHRCSRRFWKDEIQQTELLKPAGLFGGVQQPCARLFKHQLSLARIKNKHKDIIKVPVEVKKAILRSFRGSGGQLSDGAAAVRRRCQGITWACRDGGEVVTTTDAILVWHIATRLFDIKCSSSSSSSPKDSPGDVYKRQRQQRSGEEDAGAGGEDAVWELLSEFWSEMVLYLAPSDNVKGHIEALQRGGELITLLWVLLQHAGITSRPAEFNPVSCVLVSTGDMKN</sequence>
<evidence type="ECO:0008006" key="4">
    <source>
        <dbReference type="Google" id="ProtNLM"/>
    </source>
</evidence>
<dbReference type="OrthoDB" id="664478at2759"/>
<gene>
    <name evidence="2" type="ORF">BAE44_0014706</name>
</gene>
<dbReference type="AlphaFoldDB" id="A0A1E5VGT3"/>
<name>A0A1E5VGT3_9POAL</name>
<evidence type="ECO:0000313" key="3">
    <source>
        <dbReference type="Proteomes" id="UP000095767"/>
    </source>
</evidence>
<dbReference type="EMBL" id="LWDX02040045">
    <property type="protein sequence ID" value="OEL24275.1"/>
    <property type="molecule type" value="Genomic_DNA"/>
</dbReference>
<dbReference type="STRING" id="888268.A0A1E5VGT3"/>
<organism evidence="2 3">
    <name type="scientific">Dichanthelium oligosanthes</name>
    <dbReference type="NCBI Taxonomy" id="888268"/>
    <lineage>
        <taxon>Eukaryota</taxon>
        <taxon>Viridiplantae</taxon>
        <taxon>Streptophyta</taxon>
        <taxon>Embryophyta</taxon>
        <taxon>Tracheophyta</taxon>
        <taxon>Spermatophyta</taxon>
        <taxon>Magnoliopsida</taxon>
        <taxon>Liliopsida</taxon>
        <taxon>Poales</taxon>
        <taxon>Poaceae</taxon>
        <taxon>PACMAD clade</taxon>
        <taxon>Panicoideae</taxon>
        <taxon>Panicodae</taxon>
        <taxon>Paniceae</taxon>
        <taxon>Dichantheliinae</taxon>
        <taxon>Dichanthelium</taxon>
    </lineage>
</organism>
<dbReference type="Proteomes" id="UP000095767">
    <property type="component" value="Unassembled WGS sequence"/>
</dbReference>
<dbReference type="InterPro" id="IPR007658">
    <property type="entry name" value="DUF594"/>
</dbReference>
<feature type="region of interest" description="Disordered" evidence="1">
    <location>
        <begin position="140"/>
        <end position="171"/>
    </location>
</feature>
<accession>A0A1E5VGT3</accession>
<dbReference type="Pfam" id="PF04578">
    <property type="entry name" value="DUF594"/>
    <property type="match status" value="1"/>
</dbReference>
<evidence type="ECO:0000313" key="2">
    <source>
        <dbReference type="EMBL" id="OEL24275.1"/>
    </source>
</evidence>
<proteinExistence type="predicted"/>
<dbReference type="PANTHER" id="PTHR31325">
    <property type="entry name" value="OS01G0798800 PROTEIN-RELATED"/>
    <property type="match status" value="1"/>
</dbReference>
<evidence type="ECO:0000256" key="1">
    <source>
        <dbReference type="SAM" id="MobiDB-lite"/>
    </source>
</evidence>